<dbReference type="EMBL" id="MJIC01000015">
    <property type="protein sequence ID" value="OFI33310.1"/>
    <property type="molecule type" value="Genomic_DNA"/>
</dbReference>
<dbReference type="Pfam" id="PF00561">
    <property type="entry name" value="Abhydrolase_1"/>
    <property type="match status" value="2"/>
</dbReference>
<accession>A0A1E8FBM4</accession>
<evidence type="ECO:0000313" key="3">
    <source>
        <dbReference type="Proteomes" id="UP000176037"/>
    </source>
</evidence>
<evidence type="ECO:0000313" key="2">
    <source>
        <dbReference type="EMBL" id="OFI33310.1"/>
    </source>
</evidence>
<dbReference type="AlphaFoldDB" id="A0A1E8FBM4"/>
<comment type="caution">
    <text evidence="2">The sequence shown here is derived from an EMBL/GenBank/DDBJ whole genome shotgun (WGS) entry which is preliminary data.</text>
</comment>
<protein>
    <recommendedName>
        <fullName evidence="1">AB hydrolase-1 domain-containing protein</fullName>
    </recommendedName>
</protein>
<dbReference type="PANTHER" id="PTHR43798">
    <property type="entry name" value="MONOACYLGLYCEROL LIPASE"/>
    <property type="match status" value="1"/>
</dbReference>
<reference evidence="2 3" key="1">
    <citation type="submission" date="2016-09" db="EMBL/GenBank/DDBJ databases">
        <title>Alteromonas lipolytica, a new species isolated from sea water.</title>
        <authorList>
            <person name="Wu Y.-H."/>
            <person name="Cheng H."/>
            <person name="Xu X.-W."/>
        </authorList>
    </citation>
    <scope>NUCLEOTIDE SEQUENCE [LARGE SCALE GENOMIC DNA]</scope>
    <source>
        <strain evidence="2 3">JW12</strain>
    </source>
</reference>
<dbReference type="RefSeq" id="WP_070177686.1">
    <property type="nucleotide sequence ID" value="NZ_BMJR01000002.1"/>
</dbReference>
<dbReference type="InterPro" id="IPR050266">
    <property type="entry name" value="AB_hydrolase_sf"/>
</dbReference>
<feature type="domain" description="AB hydrolase-1" evidence="1">
    <location>
        <begin position="319"/>
        <end position="406"/>
    </location>
</feature>
<dbReference type="GO" id="GO:0046464">
    <property type="term" value="P:acylglycerol catabolic process"/>
    <property type="evidence" value="ECO:0007669"/>
    <property type="project" value="TreeGrafter"/>
</dbReference>
<sequence length="558" mass="60865">MSVTASTPPVYQAFCTVQGRKVRYQICGNGPAVLVIHGSPQSSRAVIPLVQYLASQGFCAIAPDTPGYGLSAPLSEPKQTTTLDYARALQAFAKELGLAQYGLYGFHTGAAISCTLAAIAPDEVTALTCDGLTAWTKDERNTILQGYLPPFTPAWDGSHMTWLWARIEEQVAFFPWHIAEDRCLMEFDMSPVPRLHGNVMDVLEAGDGYRHAYHAAFTFVTENWLPKVNCPQLFVCHQHDPLASHYEREVFNGFNTELHADMGELYSAISLCLKQQPGTEFSAAPQTASDQNGITHGWAGKAGEALAYSGKLTHNTKTPTLLLLPGAGESKALFARLISFLSVKYNVIALDLPGQGDSESLEHPPASVAEISEFIHQALNKLAITEYCVAGHGLGGRIAAWLVENNYASRGAALNVNTQPDTLTDDWLANFASDLTPVWDGAHLVRAFRIARWEQIYTPWFNRTIAGRKRPGGVLEPAAIHQRAVNILKARNAWPAAVAAETTYSWLNSKPAGECFSYYAVPENQLCDTALLEQSGLSIHTTGAQDMDWLAALEKVMA</sequence>
<dbReference type="GO" id="GO:0047372">
    <property type="term" value="F:monoacylglycerol lipase activity"/>
    <property type="evidence" value="ECO:0007669"/>
    <property type="project" value="TreeGrafter"/>
</dbReference>
<dbReference type="GO" id="GO:0016020">
    <property type="term" value="C:membrane"/>
    <property type="evidence" value="ECO:0007669"/>
    <property type="project" value="TreeGrafter"/>
</dbReference>
<dbReference type="SUPFAM" id="SSF53474">
    <property type="entry name" value="alpha/beta-Hydrolases"/>
    <property type="match status" value="2"/>
</dbReference>
<gene>
    <name evidence="2" type="ORF">BFC17_03350</name>
</gene>
<dbReference type="InterPro" id="IPR000073">
    <property type="entry name" value="AB_hydrolase_1"/>
</dbReference>
<name>A0A1E8FBM4_9ALTE</name>
<dbReference type="InterPro" id="IPR029058">
    <property type="entry name" value="AB_hydrolase_fold"/>
</dbReference>
<organism evidence="2 3">
    <name type="scientific">Alteromonas lipolytica</name>
    <dbReference type="NCBI Taxonomy" id="1856405"/>
    <lineage>
        <taxon>Bacteria</taxon>
        <taxon>Pseudomonadati</taxon>
        <taxon>Pseudomonadota</taxon>
        <taxon>Gammaproteobacteria</taxon>
        <taxon>Alteromonadales</taxon>
        <taxon>Alteromonadaceae</taxon>
        <taxon>Alteromonas/Salinimonas group</taxon>
        <taxon>Alteromonas</taxon>
    </lineage>
</organism>
<evidence type="ECO:0000259" key="1">
    <source>
        <dbReference type="Pfam" id="PF00561"/>
    </source>
</evidence>
<dbReference type="STRING" id="1856405.BFC17_03350"/>
<dbReference type="Proteomes" id="UP000176037">
    <property type="component" value="Unassembled WGS sequence"/>
</dbReference>
<keyword evidence="3" id="KW-1185">Reference proteome</keyword>
<dbReference type="OrthoDB" id="9780765at2"/>
<proteinExistence type="predicted"/>
<dbReference type="PANTHER" id="PTHR43798:SF5">
    <property type="entry name" value="MONOACYLGLYCEROL LIPASE ABHD6"/>
    <property type="match status" value="1"/>
</dbReference>
<feature type="domain" description="AB hydrolase-1" evidence="1">
    <location>
        <begin position="31"/>
        <end position="133"/>
    </location>
</feature>
<dbReference type="Gene3D" id="3.40.50.1820">
    <property type="entry name" value="alpha/beta hydrolase"/>
    <property type="match status" value="2"/>
</dbReference>